<accession>A0A1F5JV45</accession>
<protein>
    <submittedName>
        <fullName evidence="1">Uncharacterized protein</fullName>
    </submittedName>
</protein>
<dbReference type="Proteomes" id="UP000176902">
    <property type="component" value="Unassembled WGS sequence"/>
</dbReference>
<dbReference type="AlphaFoldDB" id="A0A1F5JV45"/>
<sequence>MRNIEAREAVRSAAKAVVRTVAAIGVGGVMLAESGIARAQESWISFGFSQVGVPEGRDGDRLPLVLDTDENGIIAITTGDFSYTDSAGRPVEFAGKGDPNADRASLILVEGPVGEGKGALIAPIVRAKYNWVGVTGKPEGGMNGARWQELIDERVTSLRDPQNGNGRNGEGLTGPVDVLIVDGRTGRTRETRVVYPQ</sequence>
<evidence type="ECO:0000313" key="1">
    <source>
        <dbReference type="EMBL" id="OGE32361.1"/>
    </source>
</evidence>
<dbReference type="STRING" id="1797768.A3C59_05195"/>
<dbReference type="EMBL" id="MFCV01000027">
    <property type="protein sequence ID" value="OGE32361.1"/>
    <property type="molecule type" value="Genomic_DNA"/>
</dbReference>
<name>A0A1F5JV45_9BACT</name>
<comment type="caution">
    <text evidence="1">The sequence shown here is derived from an EMBL/GenBank/DDBJ whole genome shotgun (WGS) entry which is preliminary data.</text>
</comment>
<gene>
    <name evidence="1" type="ORF">A3C59_05195</name>
</gene>
<organism evidence="1 2">
    <name type="scientific">Candidatus Daviesbacteria bacterium RIFCSPHIGHO2_02_FULL_36_13</name>
    <dbReference type="NCBI Taxonomy" id="1797768"/>
    <lineage>
        <taxon>Bacteria</taxon>
        <taxon>Candidatus Daviesiibacteriota</taxon>
    </lineage>
</organism>
<proteinExistence type="predicted"/>
<reference evidence="1 2" key="1">
    <citation type="journal article" date="2016" name="Nat. Commun.">
        <title>Thousands of microbial genomes shed light on interconnected biogeochemical processes in an aquifer system.</title>
        <authorList>
            <person name="Anantharaman K."/>
            <person name="Brown C.T."/>
            <person name="Hug L.A."/>
            <person name="Sharon I."/>
            <person name="Castelle C.J."/>
            <person name="Probst A.J."/>
            <person name="Thomas B.C."/>
            <person name="Singh A."/>
            <person name="Wilkins M.J."/>
            <person name="Karaoz U."/>
            <person name="Brodie E.L."/>
            <person name="Williams K.H."/>
            <person name="Hubbard S.S."/>
            <person name="Banfield J.F."/>
        </authorList>
    </citation>
    <scope>NUCLEOTIDE SEQUENCE [LARGE SCALE GENOMIC DNA]</scope>
</reference>
<evidence type="ECO:0000313" key="2">
    <source>
        <dbReference type="Proteomes" id="UP000176902"/>
    </source>
</evidence>